<gene>
    <name evidence="1" type="ORF">C8R26_1644</name>
</gene>
<accession>A0A2T5GZ81</accession>
<reference evidence="1 2" key="1">
    <citation type="submission" date="2018-04" db="EMBL/GenBank/DDBJ databases">
        <title>Active sludge and wastewater microbial communities from Klosterneuburg, Austria.</title>
        <authorList>
            <person name="Wagner M."/>
        </authorList>
    </citation>
    <scope>NUCLEOTIDE SEQUENCE [LARGE SCALE GENOMIC DNA]</scope>
    <source>
        <strain evidence="1 2">Nm49</strain>
    </source>
</reference>
<sequence>MTNSFLNKVSAERRVLSVVNAKTSGSRQLTGLSLAAIDLWRRKVGSEITADVATPLIALADLCQLLSDRSHETFQSIDISLSEKIESHMSNLRAAIERMP</sequence>
<organism evidence="1 2">
    <name type="scientific">Nitrosomonas oligotropha</name>
    <dbReference type="NCBI Taxonomy" id="42354"/>
    <lineage>
        <taxon>Bacteria</taxon>
        <taxon>Pseudomonadati</taxon>
        <taxon>Pseudomonadota</taxon>
        <taxon>Betaproteobacteria</taxon>
        <taxon>Nitrosomonadales</taxon>
        <taxon>Nitrosomonadaceae</taxon>
        <taxon>Nitrosomonas</taxon>
    </lineage>
</organism>
<dbReference type="RefSeq" id="WP_107804592.1">
    <property type="nucleotide sequence ID" value="NZ_QAOI01000064.1"/>
</dbReference>
<proteinExistence type="predicted"/>
<comment type="caution">
    <text evidence="1">The sequence shown here is derived from an EMBL/GenBank/DDBJ whole genome shotgun (WGS) entry which is preliminary data.</text>
</comment>
<evidence type="ECO:0000313" key="1">
    <source>
        <dbReference type="EMBL" id="PTQ64633.1"/>
    </source>
</evidence>
<dbReference type="EMBL" id="QAOI01000064">
    <property type="protein sequence ID" value="PTQ64633.1"/>
    <property type="molecule type" value="Genomic_DNA"/>
</dbReference>
<dbReference type="Proteomes" id="UP000244128">
    <property type="component" value="Unassembled WGS sequence"/>
</dbReference>
<protein>
    <submittedName>
        <fullName evidence="1">Uncharacterized protein</fullName>
    </submittedName>
</protein>
<name>A0A2T5GZ81_9PROT</name>
<dbReference type="AlphaFoldDB" id="A0A2T5GZ81"/>
<evidence type="ECO:0000313" key="2">
    <source>
        <dbReference type="Proteomes" id="UP000244128"/>
    </source>
</evidence>